<comment type="caution">
    <text evidence="2">The sequence shown here is derived from an EMBL/GenBank/DDBJ whole genome shotgun (WGS) entry which is preliminary data.</text>
</comment>
<reference evidence="2 3" key="1">
    <citation type="submission" date="2018-02" db="EMBL/GenBank/DDBJ databases">
        <title>Genomic Encyclopedia of Archaeal and Bacterial Type Strains, Phase II (KMG-II): from individual species to whole genera.</title>
        <authorList>
            <person name="Goeker M."/>
        </authorList>
    </citation>
    <scope>NUCLEOTIDE SEQUENCE [LARGE SCALE GENOMIC DNA]</scope>
    <source>
        <strain evidence="2 3">DSM 22857</strain>
    </source>
</reference>
<dbReference type="OrthoDB" id="5195266at2"/>
<dbReference type="GO" id="GO:0008654">
    <property type="term" value="P:phospholipid biosynthetic process"/>
    <property type="evidence" value="ECO:0007669"/>
    <property type="project" value="InterPro"/>
</dbReference>
<protein>
    <submittedName>
        <fullName evidence="2">CDP-diacylglycerol--glycerol-3-phosphate 3-phosphatidyltransferase</fullName>
    </submittedName>
</protein>
<keyword evidence="3" id="KW-1185">Reference proteome</keyword>
<accession>A0A2S6IM64</accession>
<keyword evidence="1" id="KW-1133">Transmembrane helix</keyword>
<keyword evidence="1" id="KW-0472">Membrane</keyword>
<keyword evidence="1" id="KW-0812">Transmembrane</keyword>
<feature type="transmembrane region" description="Helical" evidence="1">
    <location>
        <begin position="37"/>
        <end position="62"/>
    </location>
</feature>
<dbReference type="RefSeq" id="WP_104432656.1">
    <property type="nucleotide sequence ID" value="NZ_PTJD01000006.1"/>
</dbReference>
<keyword evidence="2" id="KW-0808">Transferase</keyword>
<dbReference type="GO" id="GO:0016780">
    <property type="term" value="F:phosphotransferase activity, for other substituted phosphate groups"/>
    <property type="evidence" value="ECO:0007669"/>
    <property type="project" value="InterPro"/>
</dbReference>
<gene>
    <name evidence="2" type="ORF">CLV92_10692</name>
</gene>
<evidence type="ECO:0000313" key="3">
    <source>
        <dbReference type="Proteomes" id="UP000239485"/>
    </source>
</evidence>
<dbReference type="Pfam" id="PF01066">
    <property type="entry name" value="CDP-OH_P_transf"/>
    <property type="match status" value="1"/>
</dbReference>
<dbReference type="InterPro" id="IPR043130">
    <property type="entry name" value="CDP-OH_PTrfase_TM_dom"/>
</dbReference>
<sequence length="218" mass="21588">MRRDTFLRRWSQLHGGAAATGLVRWWLGGVHALASPLAGAGVAPAVLTLLGLAAAVSAVAAGAAGGGWLAGAAALVVLAGVLDSLDGAVAVLSERTSRAGAVLDAVCDRLGDAACAVLLWVLGAPALLLLVGAGSSQVQEYARARAQAEGVREVGVVSVCERPVRLALAAAAPAAVLARPDLREPLLLAAAGAWALLGVVALGQVLVALRRGLRGAGS</sequence>
<dbReference type="InterPro" id="IPR000462">
    <property type="entry name" value="CDP-OH_P_trans"/>
</dbReference>
<proteinExistence type="predicted"/>
<feature type="transmembrane region" description="Helical" evidence="1">
    <location>
        <begin position="186"/>
        <end position="209"/>
    </location>
</feature>
<evidence type="ECO:0000313" key="2">
    <source>
        <dbReference type="EMBL" id="PPK95271.1"/>
    </source>
</evidence>
<organism evidence="2 3">
    <name type="scientific">Kineococcus xinjiangensis</name>
    <dbReference type="NCBI Taxonomy" id="512762"/>
    <lineage>
        <taxon>Bacteria</taxon>
        <taxon>Bacillati</taxon>
        <taxon>Actinomycetota</taxon>
        <taxon>Actinomycetes</taxon>
        <taxon>Kineosporiales</taxon>
        <taxon>Kineosporiaceae</taxon>
        <taxon>Kineococcus</taxon>
    </lineage>
</organism>
<dbReference type="Proteomes" id="UP000239485">
    <property type="component" value="Unassembled WGS sequence"/>
</dbReference>
<dbReference type="AlphaFoldDB" id="A0A2S6IM64"/>
<dbReference type="EMBL" id="PTJD01000006">
    <property type="protein sequence ID" value="PPK95271.1"/>
    <property type="molecule type" value="Genomic_DNA"/>
</dbReference>
<feature type="transmembrane region" description="Helical" evidence="1">
    <location>
        <begin position="68"/>
        <end position="92"/>
    </location>
</feature>
<feature type="transmembrane region" description="Helical" evidence="1">
    <location>
        <begin position="113"/>
        <end position="133"/>
    </location>
</feature>
<name>A0A2S6IM64_9ACTN</name>
<dbReference type="GO" id="GO:0016020">
    <property type="term" value="C:membrane"/>
    <property type="evidence" value="ECO:0007669"/>
    <property type="project" value="InterPro"/>
</dbReference>
<dbReference type="Gene3D" id="1.20.120.1760">
    <property type="match status" value="1"/>
</dbReference>
<evidence type="ECO:0000256" key="1">
    <source>
        <dbReference type="SAM" id="Phobius"/>
    </source>
</evidence>